<dbReference type="InterPro" id="IPR058538">
    <property type="entry name" value="Ig_TPPC8_2nd"/>
</dbReference>
<evidence type="ECO:0000313" key="4">
    <source>
        <dbReference type="EMBL" id="CAE0240244.1"/>
    </source>
</evidence>
<evidence type="ECO:0000259" key="2">
    <source>
        <dbReference type="Pfam" id="PF24544"/>
    </source>
</evidence>
<organism evidence="4">
    <name type="scientific">Palpitomonas bilix</name>
    <dbReference type="NCBI Taxonomy" id="652834"/>
    <lineage>
        <taxon>Eukaryota</taxon>
        <taxon>Eukaryota incertae sedis</taxon>
    </lineage>
</organism>
<dbReference type="Pfam" id="PF24544">
    <property type="entry name" value="Ig_TPPC8_2nd"/>
    <property type="match status" value="1"/>
</dbReference>
<dbReference type="GO" id="GO:1990072">
    <property type="term" value="C:TRAPPIII protein complex"/>
    <property type="evidence" value="ECO:0007669"/>
    <property type="project" value="TreeGrafter"/>
</dbReference>
<feature type="domain" description="TPPC8 first Ig-like" evidence="3">
    <location>
        <begin position="11"/>
        <end position="97"/>
    </location>
</feature>
<accession>A0A7S3FYG9</accession>
<dbReference type="InterPro" id="IPR058541">
    <property type="entry name" value="Ig_TPPC8_1st"/>
</dbReference>
<evidence type="ECO:0000259" key="3">
    <source>
        <dbReference type="Pfam" id="PF24545"/>
    </source>
</evidence>
<feature type="domain" description="TPPC8 C-terminal Ig-like" evidence="1">
    <location>
        <begin position="512"/>
        <end position="614"/>
    </location>
</feature>
<dbReference type="AlphaFoldDB" id="A0A7S3FYG9"/>
<dbReference type="Pfam" id="PF24545">
    <property type="entry name" value="Ig_TPPC8_1st"/>
    <property type="match status" value="1"/>
</dbReference>
<proteinExistence type="predicted"/>
<name>A0A7S3FYG9_9EUKA</name>
<sequence length="654" mass="73839">MTSRESVPILCGVEGEVVEVDITIRNPLTVELKLKNMSLLCLYESEGVEDAFDVEEIDELTLRPSEKKRVSLKMTPRRDGNFRITGIQWRLQDQVNGQHKFPIPPSIPGQQPPPDPLKITVDCPQPHLDIKFMNPPDELLEGEVCDIKVQVSNTGPMPMRSLRVCVNDPSMVFWSKKQVGILETTTSAVWEEEKLCNGLETISEFYDGIGVVDMLPLGDGLKQGESIQFFLRVHGNTATRGPPSEHIGTRHLKMCFLYDGQQPSQRTPFRLQYKQLKFELIRSLDISSEIIPSSKKIGTHLLNVKFANLTRTGVVLESIATLSNTYQVEPVHKDDSVFSLEGTETSSSFLRLVDLSPSEQQVAKQVTYASVEYAKSTSTPRRKTALEGTRTPLEEVLSFSSRSTWAERIDEGRAWLKISGHKQTIYEKLEKGFNTETISPQPLSFHGEVLLCVNFVERITARRGQIFQRLSLGNAPVRVRAFSQAFLHKGGEVFESSRHLQRITRPKGFYNVHASMEYEHTVTHNFAVDALCEVPVTLTVRNSNKEKEVRVELNTDPRFARAFQRGSKSSSHNGDNVLMWLGPSKCVLTIPPRSDQIVNLTLCASCYGQHMLNGTIFLTPLYDDDDAQFDSDENDDNLLFFDTHEYLEVFQIDA</sequence>
<dbReference type="Pfam" id="PF24542">
    <property type="entry name" value="Ig_TPPC8_C"/>
    <property type="match status" value="1"/>
</dbReference>
<dbReference type="PANTHER" id="PTHR12975:SF6">
    <property type="entry name" value="TRAFFICKING PROTEIN PARTICLE COMPLEX SUBUNIT 8"/>
    <property type="match status" value="1"/>
</dbReference>
<dbReference type="InterPro" id="IPR024420">
    <property type="entry name" value="TRAPP_III_complex_Trs85"/>
</dbReference>
<reference evidence="4" key="1">
    <citation type="submission" date="2021-01" db="EMBL/GenBank/DDBJ databases">
        <authorList>
            <person name="Corre E."/>
            <person name="Pelletier E."/>
            <person name="Niang G."/>
            <person name="Scheremetjew M."/>
            <person name="Finn R."/>
            <person name="Kale V."/>
            <person name="Holt S."/>
            <person name="Cochrane G."/>
            <person name="Meng A."/>
            <person name="Brown T."/>
            <person name="Cohen L."/>
        </authorList>
    </citation>
    <scope>NUCLEOTIDE SEQUENCE</scope>
    <source>
        <strain evidence="4">NIES-2562</strain>
    </source>
</reference>
<dbReference type="EMBL" id="HBIB01003764">
    <property type="protein sequence ID" value="CAE0240244.1"/>
    <property type="molecule type" value="Transcribed_RNA"/>
</dbReference>
<gene>
    <name evidence="4" type="ORF">PBIL07802_LOCUS2398</name>
</gene>
<feature type="domain" description="TPPC8 second Ig-like" evidence="2">
    <location>
        <begin position="142"/>
        <end position="271"/>
    </location>
</feature>
<dbReference type="InterPro" id="IPR057651">
    <property type="entry name" value="Ig_TPPC8_C"/>
</dbReference>
<protein>
    <submittedName>
        <fullName evidence="4">Uncharacterized protein</fullName>
    </submittedName>
</protein>
<dbReference type="PANTHER" id="PTHR12975">
    <property type="entry name" value="TRANSPORT PROTEIN TRAPP"/>
    <property type="match status" value="1"/>
</dbReference>
<evidence type="ECO:0000259" key="1">
    <source>
        <dbReference type="Pfam" id="PF24542"/>
    </source>
</evidence>